<dbReference type="EMBL" id="JBHRXZ010000011">
    <property type="protein sequence ID" value="MFC3606962.1"/>
    <property type="molecule type" value="Genomic_DNA"/>
</dbReference>
<keyword evidence="2" id="KW-1185">Reference proteome</keyword>
<reference evidence="2" key="1">
    <citation type="journal article" date="2019" name="Int. J. Syst. Evol. Microbiol.">
        <title>The Global Catalogue of Microorganisms (GCM) 10K type strain sequencing project: providing services to taxonomists for standard genome sequencing and annotation.</title>
        <authorList>
            <consortium name="The Broad Institute Genomics Platform"/>
            <consortium name="The Broad Institute Genome Sequencing Center for Infectious Disease"/>
            <person name="Wu L."/>
            <person name="Ma J."/>
        </authorList>
    </citation>
    <scope>NUCLEOTIDE SEQUENCE [LARGE SCALE GENOMIC DNA]</scope>
    <source>
        <strain evidence="2">KCTC 42447</strain>
    </source>
</reference>
<comment type="caution">
    <text evidence="1">The sequence shown here is derived from an EMBL/GenBank/DDBJ whole genome shotgun (WGS) entry which is preliminary data.</text>
</comment>
<dbReference type="Proteomes" id="UP001595630">
    <property type="component" value="Unassembled WGS sequence"/>
</dbReference>
<sequence>TEIIEGIARLDWHDHGSDEVSKPLSVKNLMLILEAIEVVTTAAVSELLGIGARHAQRYVKAIQLALPFLMKSRPKRLIDDMEGNLPVGLATFWDDTNPVPPCPMDLAKLHRAIGIDAIELAPHV</sequence>
<name>A0ABV7T334_9GAMM</name>
<evidence type="ECO:0000313" key="1">
    <source>
        <dbReference type="EMBL" id="MFC3606962.1"/>
    </source>
</evidence>
<accession>A0ABV7T334</accession>
<feature type="non-terminal residue" evidence="1">
    <location>
        <position position="1"/>
    </location>
</feature>
<evidence type="ECO:0000313" key="2">
    <source>
        <dbReference type="Proteomes" id="UP001595630"/>
    </source>
</evidence>
<protein>
    <submittedName>
        <fullName evidence="1">Uncharacterized protein</fullName>
    </submittedName>
</protein>
<gene>
    <name evidence="1" type="ORF">ACFOMF_04095</name>
</gene>
<organism evidence="1 2">
    <name type="scientific">Stutzerimonas tarimensis</name>
    <dbReference type="NCBI Taxonomy" id="1507735"/>
    <lineage>
        <taxon>Bacteria</taxon>
        <taxon>Pseudomonadati</taxon>
        <taxon>Pseudomonadota</taxon>
        <taxon>Gammaproteobacteria</taxon>
        <taxon>Pseudomonadales</taxon>
        <taxon>Pseudomonadaceae</taxon>
        <taxon>Stutzerimonas</taxon>
    </lineage>
</organism>
<proteinExistence type="predicted"/>